<sequence length="387" mass="41987">MMSSRLRVLQVMDSLAVGGTETYVLSLIKTFPALGIQPSYAGAGGVLYEAFARAGCPIHYVDLTAEQLLAPQWKEDTELALLQVMRHRRIDLVHVHQTPSGLYAAAAARRLGIPVVFTVHGAYYAPDQLRFMSDYGCAFVSVSVPVQTYLARQGIPSALIANGVDFEQFHFAPSVELRESLGIPSHEPVIVYASRLAWDKAAVCAMLIRAARSVRMEDRLPLHVVVAGSGNQYGAIAELAGTANNDYGTTFVHMVGSQTHMRGYYGLGDLVVGTGRVALEAMACGKPVLAIGNHGYFGLVEKESYEEAWGYYFGDHASKQRPDEQLIASALRHAFASPERLAELGRDARGWAMSQFNIHDKATAMKELYVSLLGPASAGRHNEGGVS</sequence>
<gene>
    <name evidence="3" type="ORF">FHS18_001863</name>
</gene>
<protein>
    <submittedName>
        <fullName evidence="3">Glycosyltransferase involved in cell wall biosynthesis</fullName>
    </submittedName>
</protein>
<dbReference type="PANTHER" id="PTHR45947">
    <property type="entry name" value="SULFOQUINOVOSYL TRANSFERASE SQD2"/>
    <property type="match status" value="1"/>
</dbReference>
<evidence type="ECO:0000313" key="3">
    <source>
        <dbReference type="EMBL" id="MBB3109800.1"/>
    </source>
</evidence>
<proteinExistence type="predicted"/>
<dbReference type="PANTHER" id="PTHR45947:SF3">
    <property type="entry name" value="SULFOQUINOVOSYL TRANSFERASE SQD2"/>
    <property type="match status" value="1"/>
</dbReference>
<dbReference type="InterPro" id="IPR028098">
    <property type="entry name" value="Glyco_trans_4-like_N"/>
</dbReference>
<dbReference type="Gene3D" id="3.40.50.2000">
    <property type="entry name" value="Glycogen Phosphorylase B"/>
    <property type="match status" value="2"/>
</dbReference>
<dbReference type="AlphaFoldDB" id="A0A7W5AVX6"/>
<dbReference type="Pfam" id="PF13439">
    <property type="entry name" value="Glyco_transf_4"/>
    <property type="match status" value="1"/>
</dbReference>
<dbReference type="GO" id="GO:0016758">
    <property type="term" value="F:hexosyltransferase activity"/>
    <property type="evidence" value="ECO:0007669"/>
    <property type="project" value="TreeGrafter"/>
</dbReference>
<name>A0A7W5AVX6_9BACL</name>
<keyword evidence="3" id="KW-0808">Transferase</keyword>
<evidence type="ECO:0000259" key="1">
    <source>
        <dbReference type="Pfam" id="PF00534"/>
    </source>
</evidence>
<dbReference type="Proteomes" id="UP000570361">
    <property type="component" value="Unassembled WGS sequence"/>
</dbReference>
<feature type="domain" description="Glycosyltransferase subfamily 4-like N-terminal" evidence="2">
    <location>
        <begin position="17"/>
        <end position="167"/>
    </location>
</feature>
<dbReference type="RefSeq" id="WP_183599224.1">
    <property type="nucleotide sequence ID" value="NZ_JACHXK010000003.1"/>
</dbReference>
<dbReference type="InterPro" id="IPR050194">
    <property type="entry name" value="Glycosyltransferase_grp1"/>
</dbReference>
<evidence type="ECO:0000313" key="4">
    <source>
        <dbReference type="Proteomes" id="UP000570361"/>
    </source>
</evidence>
<comment type="caution">
    <text evidence="3">The sequence shown here is derived from an EMBL/GenBank/DDBJ whole genome shotgun (WGS) entry which is preliminary data.</text>
</comment>
<organism evidence="3 4">
    <name type="scientific">Paenibacillus phyllosphaerae</name>
    <dbReference type="NCBI Taxonomy" id="274593"/>
    <lineage>
        <taxon>Bacteria</taxon>
        <taxon>Bacillati</taxon>
        <taxon>Bacillota</taxon>
        <taxon>Bacilli</taxon>
        <taxon>Bacillales</taxon>
        <taxon>Paenibacillaceae</taxon>
        <taxon>Paenibacillus</taxon>
    </lineage>
</organism>
<dbReference type="Pfam" id="PF00534">
    <property type="entry name" value="Glycos_transf_1"/>
    <property type="match status" value="1"/>
</dbReference>
<dbReference type="EMBL" id="JACHXK010000003">
    <property type="protein sequence ID" value="MBB3109800.1"/>
    <property type="molecule type" value="Genomic_DNA"/>
</dbReference>
<reference evidence="3 4" key="1">
    <citation type="submission" date="2020-08" db="EMBL/GenBank/DDBJ databases">
        <title>Genomic Encyclopedia of Type Strains, Phase III (KMG-III): the genomes of soil and plant-associated and newly described type strains.</title>
        <authorList>
            <person name="Whitman W."/>
        </authorList>
    </citation>
    <scope>NUCLEOTIDE SEQUENCE [LARGE SCALE GENOMIC DNA]</scope>
    <source>
        <strain evidence="3 4">CECT 5862</strain>
    </source>
</reference>
<dbReference type="SUPFAM" id="SSF53756">
    <property type="entry name" value="UDP-Glycosyltransferase/glycogen phosphorylase"/>
    <property type="match status" value="1"/>
</dbReference>
<accession>A0A7W5AVX6</accession>
<keyword evidence="4" id="KW-1185">Reference proteome</keyword>
<feature type="domain" description="Glycosyl transferase family 1" evidence="1">
    <location>
        <begin position="176"/>
        <end position="304"/>
    </location>
</feature>
<dbReference type="InterPro" id="IPR001296">
    <property type="entry name" value="Glyco_trans_1"/>
</dbReference>
<evidence type="ECO:0000259" key="2">
    <source>
        <dbReference type="Pfam" id="PF13439"/>
    </source>
</evidence>